<evidence type="ECO:0000313" key="2">
    <source>
        <dbReference type="Proteomes" id="UP000684084"/>
    </source>
</evidence>
<proteinExistence type="predicted"/>
<comment type="caution">
    <text evidence="1">The sequence shown here is derived from an EMBL/GenBank/DDBJ whole genome shotgun (WGS) entry which is preliminary data.</text>
</comment>
<accession>A0A916EJM2</accession>
<organism evidence="1 2">
    <name type="scientific">Rhizophagus irregularis</name>
    <dbReference type="NCBI Taxonomy" id="588596"/>
    <lineage>
        <taxon>Eukaryota</taxon>
        <taxon>Fungi</taxon>
        <taxon>Fungi incertae sedis</taxon>
        <taxon>Mucoromycota</taxon>
        <taxon>Glomeromycotina</taxon>
        <taxon>Glomeromycetes</taxon>
        <taxon>Glomerales</taxon>
        <taxon>Glomeraceae</taxon>
        <taxon>Rhizophagus</taxon>
    </lineage>
</organism>
<gene>
    <name evidence="1" type="ORF">CHRIB12_LOCUS22927</name>
</gene>
<reference evidence="1" key="1">
    <citation type="submission" date="2020-05" db="EMBL/GenBank/DDBJ databases">
        <authorList>
            <person name="Rincon C."/>
            <person name="Sanders R I."/>
            <person name="Robbins C."/>
            <person name="Chaturvedi A."/>
        </authorList>
    </citation>
    <scope>NUCLEOTIDE SEQUENCE</scope>
    <source>
        <strain evidence="1">CHB12</strain>
    </source>
</reference>
<protein>
    <submittedName>
        <fullName evidence="1">Uncharacterized protein</fullName>
    </submittedName>
</protein>
<dbReference type="OrthoDB" id="10430914at2759"/>
<name>A0A916EJM2_9GLOM</name>
<dbReference type="Proteomes" id="UP000684084">
    <property type="component" value="Unassembled WGS sequence"/>
</dbReference>
<dbReference type="AlphaFoldDB" id="A0A916EJM2"/>
<sequence>MDPLDNIGLIRWDACLELNFGLGYKGDALPDLDFIKVTPFLDLDFSDALPGSGFWLGLLNDALPGFGFQLGLLKRRPPGFGFHKGDALPGPGFWLGLLKRTPLGPGFWHGL</sequence>
<dbReference type="EMBL" id="CAGKOT010000083">
    <property type="protein sequence ID" value="CAB5393606.1"/>
    <property type="molecule type" value="Genomic_DNA"/>
</dbReference>
<evidence type="ECO:0000313" key="1">
    <source>
        <dbReference type="EMBL" id="CAB5393606.1"/>
    </source>
</evidence>